<organism evidence="7 8">
    <name type="scientific">Ceratopteris richardii</name>
    <name type="common">Triangle waterfern</name>
    <dbReference type="NCBI Taxonomy" id="49495"/>
    <lineage>
        <taxon>Eukaryota</taxon>
        <taxon>Viridiplantae</taxon>
        <taxon>Streptophyta</taxon>
        <taxon>Embryophyta</taxon>
        <taxon>Tracheophyta</taxon>
        <taxon>Polypodiopsida</taxon>
        <taxon>Polypodiidae</taxon>
        <taxon>Polypodiales</taxon>
        <taxon>Pteridineae</taxon>
        <taxon>Pteridaceae</taxon>
        <taxon>Parkerioideae</taxon>
        <taxon>Ceratopteris</taxon>
    </lineage>
</organism>
<comment type="caution">
    <text evidence="7">The sequence shown here is derived from an EMBL/GenBank/DDBJ whole genome shotgun (WGS) entry which is preliminary data.</text>
</comment>
<evidence type="ECO:0000256" key="3">
    <source>
        <dbReference type="ARBA" id="ARBA00022964"/>
    </source>
</evidence>
<sequence>MIMSFSRSFPSYLPIWKCDCCVPFSSSSILPPPLLNSTKRSSSLPASSVLPPDSRASSSVRSDTSLADGNLRHRYESKDARSSSARSSVLHEDTGVATESYNRVVFHDLSLHMHHTENGNADVRDTESSRREDTIEDFVSLPSVLPIAELPLSEHLLQDFNTASNVPEAICNAADTLITQLLSPSQLDPSLDPNVLLVANCAPVGETPPTPCVVKGALPEDLAGVYIRNGPNLAYMHRGDGIHIFDGDGMLHAVNFADGKATFCARYVKTARFQQEAAARRPLFPKFFGGKGLPLAARIAVLGLRTISGLVDVLKGTGLSNTSVCFFNGQVLSLSEDDMPYVIKLTESGDIVTVGMYELPGTRNMCAHPKFDPLTGEMFAFSLTVPFVPFSIFRVSADGVMSPHVPVPLLDLPLVHDFAITRRYVVFPDNQLVIRPLEALQGSALVADASKTSRFCVLPRYALPSEAATKAQWFDTPGCNCLHYINAWDEGDSEIVVVAPVLSPAESILDIPGVNTSCTLTEIRLNRATGKAKSRKLSDGNFEFGTLNQNYVGRKCRYVYLASGCYPEITGVVKVDLEKALSRMDTLDSTDDVVVARRDFGHGRIGGEPYFVPRKQHQRSQRGGTKPAEDEGYLLCFVHDMETGVSEMLVMNAQSPSLEIIATVQLPSRVPAGFHGCFIDQEQLAKQNF</sequence>
<accession>A0A8T2S1F1</accession>
<evidence type="ECO:0000313" key="8">
    <source>
        <dbReference type="Proteomes" id="UP000825935"/>
    </source>
</evidence>
<feature type="binding site" evidence="5">
    <location>
        <position position="416"/>
    </location>
    <ligand>
        <name>Fe cation</name>
        <dbReference type="ChEBI" id="CHEBI:24875"/>
        <note>catalytic</note>
    </ligand>
</feature>
<feature type="region of interest" description="Disordered" evidence="6">
    <location>
        <begin position="40"/>
        <end position="92"/>
    </location>
</feature>
<dbReference type="GO" id="GO:0016121">
    <property type="term" value="P:carotene catabolic process"/>
    <property type="evidence" value="ECO:0007669"/>
    <property type="project" value="TreeGrafter"/>
</dbReference>
<dbReference type="InterPro" id="IPR004294">
    <property type="entry name" value="Carotenoid_Oase"/>
</dbReference>
<dbReference type="EMBL" id="CM035428">
    <property type="protein sequence ID" value="KAH7301777.1"/>
    <property type="molecule type" value="Genomic_DNA"/>
</dbReference>
<dbReference type="PANTHER" id="PTHR10543">
    <property type="entry name" value="BETA-CAROTENE DIOXYGENASE"/>
    <property type="match status" value="1"/>
</dbReference>
<protein>
    <submittedName>
        <fullName evidence="7">Uncharacterized protein</fullName>
    </submittedName>
</protein>
<comment type="cofactor">
    <cofactor evidence="5">
        <name>Fe(2+)</name>
        <dbReference type="ChEBI" id="CHEBI:29033"/>
    </cofactor>
    <text evidence="5">Binds 1 Fe(2+) ion per subunit.</text>
</comment>
<comment type="similarity">
    <text evidence="1">Belongs to the carotenoid oxygenase family.</text>
</comment>
<feature type="compositionally biased region" description="Basic and acidic residues" evidence="6">
    <location>
        <begin position="70"/>
        <end position="81"/>
    </location>
</feature>
<dbReference type="OMA" id="TECLRVE"/>
<evidence type="ECO:0000256" key="6">
    <source>
        <dbReference type="SAM" id="MobiDB-lite"/>
    </source>
</evidence>
<gene>
    <name evidence="7" type="ORF">KP509_23G042200</name>
</gene>
<feature type="binding site" evidence="5">
    <location>
        <position position="368"/>
    </location>
    <ligand>
        <name>Fe cation</name>
        <dbReference type="ChEBI" id="CHEBI:24875"/>
        <note>catalytic</note>
    </ligand>
</feature>
<keyword evidence="3" id="KW-0560">Oxidoreductase</keyword>
<keyword evidence="8" id="KW-1185">Reference proteome</keyword>
<dbReference type="PANTHER" id="PTHR10543:SF46">
    <property type="entry name" value="CAROTENOID CLEAVAGE DIOXYGENASE 4, CHLOROPLASTIC-RELATED"/>
    <property type="match status" value="1"/>
</dbReference>
<dbReference type="AlphaFoldDB" id="A0A8T2S1F1"/>
<dbReference type="Proteomes" id="UP000825935">
    <property type="component" value="Chromosome 23"/>
</dbReference>
<reference evidence="7 8" key="1">
    <citation type="submission" date="2021-08" db="EMBL/GenBank/DDBJ databases">
        <title>WGS assembly of Ceratopteris richardii.</title>
        <authorList>
            <person name="Marchant D.B."/>
            <person name="Chen G."/>
            <person name="Jenkins J."/>
            <person name="Shu S."/>
            <person name="Leebens-Mack J."/>
            <person name="Grimwood J."/>
            <person name="Schmutz J."/>
            <person name="Soltis P."/>
            <person name="Soltis D."/>
            <person name="Chen Z.-H."/>
        </authorList>
    </citation>
    <scope>NUCLEOTIDE SEQUENCE [LARGE SCALE GENOMIC DNA]</scope>
    <source>
        <strain evidence="7">Whitten #5841</strain>
        <tissue evidence="7">Leaf</tissue>
    </source>
</reference>
<feature type="binding site" evidence="5">
    <location>
        <position position="675"/>
    </location>
    <ligand>
        <name>Fe cation</name>
        <dbReference type="ChEBI" id="CHEBI:24875"/>
        <note>catalytic</note>
    </ligand>
</feature>
<dbReference type="GO" id="GO:0009570">
    <property type="term" value="C:chloroplast stroma"/>
    <property type="evidence" value="ECO:0007669"/>
    <property type="project" value="TreeGrafter"/>
</dbReference>
<evidence type="ECO:0000256" key="2">
    <source>
        <dbReference type="ARBA" id="ARBA00022723"/>
    </source>
</evidence>
<proteinExistence type="inferred from homology"/>
<dbReference type="OrthoDB" id="1069523at2759"/>
<dbReference type="Pfam" id="PF03055">
    <property type="entry name" value="RPE65"/>
    <property type="match status" value="1"/>
</dbReference>
<name>A0A8T2S1F1_CERRI</name>
<feature type="compositionally biased region" description="Low complexity" evidence="6">
    <location>
        <begin position="40"/>
        <end position="68"/>
    </location>
</feature>
<keyword evidence="3" id="KW-0223">Dioxygenase</keyword>
<evidence type="ECO:0000313" key="7">
    <source>
        <dbReference type="EMBL" id="KAH7301777.1"/>
    </source>
</evidence>
<dbReference type="GO" id="GO:0046872">
    <property type="term" value="F:metal ion binding"/>
    <property type="evidence" value="ECO:0007669"/>
    <property type="project" value="UniProtKB-KW"/>
</dbReference>
<evidence type="ECO:0000256" key="4">
    <source>
        <dbReference type="ARBA" id="ARBA00023004"/>
    </source>
</evidence>
<dbReference type="GO" id="GO:0010436">
    <property type="term" value="F:carotenoid dioxygenase activity"/>
    <property type="evidence" value="ECO:0007669"/>
    <property type="project" value="TreeGrafter"/>
</dbReference>
<evidence type="ECO:0000256" key="1">
    <source>
        <dbReference type="ARBA" id="ARBA00006787"/>
    </source>
</evidence>
<keyword evidence="4 5" id="KW-0408">Iron</keyword>
<feature type="binding site" evidence="5">
    <location>
        <position position="483"/>
    </location>
    <ligand>
        <name>Fe cation</name>
        <dbReference type="ChEBI" id="CHEBI:24875"/>
        <note>catalytic</note>
    </ligand>
</feature>
<keyword evidence="2 5" id="KW-0479">Metal-binding</keyword>
<evidence type="ECO:0000256" key="5">
    <source>
        <dbReference type="PIRSR" id="PIRSR604294-1"/>
    </source>
</evidence>